<evidence type="ECO:0000256" key="1">
    <source>
        <dbReference type="ARBA" id="ARBA00004651"/>
    </source>
</evidence>
<dbReference type="InterPro" id="IPR019264">
    <property type="entry name" value="DUF2179"/>
</dbReference>
<dbReference type="PIRSF" id="PIRSF006483">
    <property type="entry name" value="Membrane_protein_YitT"/>
    <property type="match status" value="1"/>
</dbReference>
<evidence type="ECO:0000256" key="2">
    <source>
        <dbReference type="ARBA" id="ARBA00022475"/>
    </source>
</evidence>
<feature type="transmembrane region" description="Helical" evidence="6">
    <location>
        <begin position="50"/>
        <end position="72"/>
    </location>
</feature>
<dbReference type="PANTHER" id="PTHR33545">
    <property type="entry name" value="UPF0750 MEMBRANE PROTEIN YITT-RELATED"/>
    <property type="match status" value="1"/>
</dbReference>
<keyword evidence="2" id="KW-1003">Cell membrane</keyword>
<dbReference type="InterPro" id="IPR003740">
    <property type="entry name" value="YitT"/>
</dbReference>
<dbReference type="AlphaFoldDB" id="A0A089QF79"/>
<feature type="transmembrane region" description="Helical" evidence="6">
    <location>
        <begin position="12"/>
        <end position="30"/>
    </location>
</feature>
<accession>A0A089QF79</accession>
<dbReference type="CDD" id="cd16380">
    <property type="entry name" value="YitT_C"/>
    <property type="match status" value="1"/>
</dbReference>
<dbReference type="Pfam" id="PF10035">
    <property type="entry name" value="DUF2179"/>
    <property type="match status" value="1"/>
</dbReference>
<dbReference type="Gene3D" id="3.30.70.120">
    <property type="match status" value="1"/>
</dbReference>
<feature type="transmembrane region" description="Helical" evidence="6">
    <location>
        <begin position="110"/>
        <end position="131"/>
    </location>
</feature>
<dbReference type="Pfam" id="PF02588">
    <property type="entry name" value="YitT_membrane"/>
    <property type="match status" value="1"/>
</dbReference>
<keyword evidence="5 6" id="KW-0472">Membrane</keyword>
<evidence type="ECO:0000313" key="9">
    <source>
        <dbReference type="EMBL" id="ARU19420.1"/>
    </source>
</evidence>
<sequence length="298" mass="33026">MTYQNEKISLKDLIFITIGCSLYAFGLVTVNIANNLAEGGATGITLIIRYWLHIDPAYSIILLNIPLIWIGYRYLGKKALIYTIYGTTMLSIWTWLWQRIPIDINIHHDLFLAGVLAGLIGGTGSGLVYRFGGTTGGTDIVARIFEKKRGIVMGKTLLALDVIVLTCSLSYLDLRQMMYTLLGSYVFAQVVNFIQEGAYAARGVIIITNHPTEIANDIIQKMERGVSYLKIKGAFSGQERKALYCVVSPNELNTLKGYINHHDSEAFVSIFEVSEAMGDGFSFNAPSRSLLKYIKKGG</sequence>
<feature type="transmembrane region" description="Helical" evidence="6">
    <location>
        <begin position="79"/>
        <end position="98"/>
    </location>
</feature>
<dbReference type="EMBL" id="CP007646">
    <property type="protein sequence ID" value="AIR10453.1"/>
    <property type="molecule type" value="Genomic_DNA"/>
</dbReference>
<gene>
    <name evidence="9" type="ORF">B7R82_05240</name>
    <name evidence="8" type="ORF">LSJ_0765c</name>
</gene>
<evidence type="ECO:0000256" key="3">
    <source>
        <dbReference type="ARBA" id="ARBA00022692"/>
    </source>
</evidence>
<evidence type="ECO:0000313" key="11">
    <source>
        <dbReference type="Proteomes" id="UP000195378"/>
    </source>
</evidence>
<keyword evidence="4 6" id="KW-1133">Transmembrane helix</keyword>
<dbReference type="InterPro" id="IPR015867">
    <property type="entry name" value="N-reg_PII/ATP_PRibTrfase_C"/>
</dbReference>
<keyword evidence="3 6" id="KW-0812">Transmembrane</keyword>
<dbReference type="EMBL" id="CP020858">
    <property type="protein sequence ID" value="ARU19420.1"/>
    <property type="molecule type" value="Genomic_DNA"/>
</dbReference>
<evidence type="ECO:0000313" key="10">
    <source>
        <dbReference type="Proteomes" id="UP000029488"/>
    </source>
</evidence>
<dbReference type="KEGG" id="lsj:LSJ_0765c"/>
<reference evidence="9 11" key="2">
    <citation type="submission" date="2017-04" db="EMBL/GenBank/DDBJ databases">
        <title>Complete genome sequence of Lactobacillus salivarius ZLS006, a probiotic strain isolated from healthy piglet.</title>
        <authorList>
            <person name="Zhang D."/>
        </authorList>
    </citation>
    <scope>NUCLEOTIDE SEQUENCE [LARGE SCALE GENOMIC DNA]</scope>
    <source>
        <strain evidence="9 11">ZLS006</strain>
    </source>
</reference>
<name>A0A089QF79_9LACO</name>
<dbReference type="Proteomes" id="UP000029488">
    <property type="component" value="Chromosome"/>
</dbReference>
<evidence type="ECO:0000256" key="6">
    <source>
        <dbReference type="SAM" id="Phobius"/>
    </source>
</evidence>
<evidence type="ECO:0000256" key="4">
    <source>
        <dbReference type="ARBA" id="ARBA00022989"/>
    </source>
</evidence>
<proteinExistence type="predicted"/>
<reference evidence="8 10" key="1">
    <citation type="journal article" date="2014" name="BMC Genomics">
        <title>Unusual genome complexity in Lactobacillus salivarius JCM1046.</title>
        <authorList>
            <person name="Raftis E.J."/>
            <person name="Forde B.M."/>
            <person name="Claesson M.J."/>
            <person name="O'Toole P.W."/>
        </authorList>
    </citation>
    <scope>NUCLEOTIDE SEQUENCE [LARGE SCALE GENOMIC DNA]</scope>
    <source>
        <strain evidence="8 10">JCM1046</strain>
    </source>
</reference>
<evidence type="ECO:0000256" key="5">
    <source>
        <dbReference type="ARBA" id="ARBA00023136"/>
    </source>
</evidence>
<comment type="subcellular location">
    <subcellularLocation>
        <location evidence="1">Cell membrane</location>
        <topology evidence="1">Multi-pass membrane protein</topology>
    </subcellularLocation>
</comment>
<protein>
    <submittedName>
        <fullName evidence="8">Putative membrane spanning protein</fullName>
    </submittedName>
</protein>
<feature type="transmembrane region" description="Helical" evidence="6">
    <location>
        <begin position="152"/>
        <end position="171"/>
    </location>
</feature>
<dbReference type="PANTHER" id="PTHR33545:SF10">
    <property type="entry name" value="UPF0750 MEMBRANE PROTEIN YPJC"/>
    <property type="match status" value="1"/>
</dbReference>
<organism evidence="8 10">
    <name type="scientific">Ligilactobacillus salivarius</name>
    <dbReference type="NCBI Taxonomy" id="1624"/>
    <lineage>
        <taxon>Bacteria</taxon>
        <taxon>Bacillati</taxon>
        <taxon>Bacillota</taxon>
        <taxon>Bacilli</taxon>
        <taxon>Lactobacillales</taxon>
        <taxon>Lactobacillaceae</taxon>
        <taxon>Ligilactobacillus</taxon>
    </lineage>
</organism>
<dbReference type="RefSeq" id="WP_034983150.1">
    <property type="nucleotide sequence ID" value="NZ_CP007646.1"/>
</dbReference>
<dbReference type="Proteomes" id="UP000195378">
    <property type="component" value="Chromosome"/>
</dbReference>
<evidence type="ECO:0000313" key="8">
    <source>
        <dbReference type="EMBL" id="AIR10453.1"/>
    </source>
</evidence>
<dbReference type="InterPro" id="IPR051461">
    <property type="entry name" value="UPF0750_membrane"/>
</dbReference>
<evidence type="ECO:0000259" key="7">
    <source>
        <dbReference type="Pfam" id="PF10035"/>
    </source>
</evidence>
<feature type="domain" description="DUF2179" evidence="7">
    <location>
        <begin position="224"/>
        <end position="278"/>
    </location>
</feature>
<dbReference type="GO" id="GO:0005886">
    <property type="term" value="C:plasma membrane"/>
    <property type="evidence" value="ECO:0007669"/>
    <property type="project" value="UniProtKB-SubCell"/>
</dbReference>